<sequence>MMETFEKPLSSNYENSGQPLYNAEDMRKFSEIHAPGLFDVLLSSILRDGSRLSEDWKTLREQRTVARLHIMKYFRSQKSCLLQKDLGLYMHQHGLSRACLNNGPIFAFSVAPRSIDRHNINLREQYPSL</sequence>
<gene>
    <name evidence="1" type="ORF">PEVE_00027970</name>
</gene>
<accession>A0ABN8SW04</accession>
<feature type="non-terminal residue" evidence="1">
    <location>
        <position position="129"/>
    </location>
</feature>
<keyword evidence="2" id="KW-1185">Reference proteome</keyword>
<name>A0ABN8SW04_9CNID</name>
<dbReference type="Proteomes" id="UP001159427">
    <property type="component" value="Unassembled WGS sequence"/>
</dbReference>
<evidence type="ECO:0000313" key="2">
    <source>
        <dbReference type="Proteomes" id="UP001159427"/>
    </source>
</evidence>
<comment type="caution">
    <text evidence="1">The sequence shown here is derived from an EMBL/GenBank/DDBJ whole genome shotgun (WGS) entry which is preliminary data.</text>
</comment>
<dbReference type="EMBL" id="CALNXI010003865">
    <property type="protein sequence ID" value="CAH3194506.1"/>
    <property type="molecule type" value="Genomic_DNA"/>
</dbReference>
<protein>
    <recommendedName>
        <fullName evidence="3">Maturase K</fullName>
    </recommendedName>
</protein>
<proteinExistence type="predicted"/>
<evidence type="ECO:0000313" key="1">
    <source>
        <dbReference type="EMBL" id="CAH3194506.1"/>
    </source>
</evidence>
<organism evidence="1 2">
    <name type="scientific">Porites evermanni</name>
    <dbReference type="NCBI Taxonomy" id="104178"/>
    <lineage>
        <taxon>Eukaryota</taxon>
        <taxon>Metazoa</taxon>
        <taxon>Cnidaria</taxon>
        <taxon>Anthozoa</taxon>
        <taxon>Hexacorallia</taxon>
        <taxon>Scleractinia</taxon>
        <taxon>Fungiina</taxon>
        <taxon>Poritidae</taxon>
        <taxon>Porites</taxon>
    </lineage>
</organism>
<evidence type="ECO:0008006" key="3">
    <source>
        <dbReference type="Google" id="ProtNLM"/>
    </source>
</evidence>
<reference evidence="1 2" key="1">
    <citation type="submission" date="2022-05" db="EMBL/GenBank/DDBJ databases">
        <authorList>
            <consortium name="Genoscope - CEA"/>
            <person name="William W."/>
        </authorList>
    </citation>
    <scope>NUCLEOTIDE SEQUENCE [LARGE SCALE GENOMIC DNA]</scope>
</reference>